<evidence type="ECO:0000313" key="2">
    <source>
        <dbReference type="EMBL" id="RDX55746.1"/>
    </source>
</evidence>
<keyword evidence="3" id="KW-1185">Reference proteome</keyword>
<dbReference type="STRING" id="139420.A0A371DT71"/>
<feature type="compositionally biased region" description="Polar residues" evidence="1">
    <location>
        <begin position="45"/>
        <end position="56"/>
    </location>
</feature>
<feature type="region of interest" description="Disordered" evidence="1">
    <location>
        <begin position="31"/>
        <end position="56"/>
    </location>
</feature>
<accession>A0A371DT71</accession>
<gene>
    <name evidence="2" type="ORF">OH76DRAFT_563267</name>
</gene>
<dbReference type="Proteomes" id="UP000256964">
    <property type="component" value="Unassembled WGS sequence"/>
</dbReference>
<dbReference type="AlphaFoldDB" id="A0A371DT71"/>
<reference evidence="2 3" key="1">
    <citation type="journal article" date="2018" name="Biotechnol. Biofuels">
        <title>Integrative visual omics of the white-rot fungus Polyporus brumalis exposes the biotechnological potential of its oxidative enzymes for delignifying raw plant biomass.</title>
        <authorList>
            <person name="Miyauchi S."/>
            <person name="Rancon A."/>
            <person name="Drula E."/>
            <person name="Hage H."/>
            <person name="Chaduli D."/>
            <person name="Favel A."/>
            <person name="Grisel S."/>
            <person name="Henrissat B."/>
            <person name="Herpoel-Gimbert I."/>
            <person name="Ruiz-Duenas F.J."/>
            <person name="Chevret D."/>
            <person name="Hainaut M."/>
            <person name="Lin J."/>
            <person name="Wang M."/>
            <person name="Pangilinan J."/>
            <person name="Lipzen A."/>
            <person name="Lesage-Meessen L."/>
            <person name="Navarro D."/>
            <person name="Riley R."/>
            <person name="Grigoriev I.V."/>
            <person name="Zhou S."/>
            <person name="Raouche S."/>
            <person name="Rosso M.N."/>
        </authorList>
    </citation>
    <scope>NUCLEOTIDE SEQUENCE [LARGE SCALE GENOMIC DNA]</scope>
    <source>
        <strain evidence="2 3">BRFM 1820</strain>
    </source>
</reference>
<protein>
    <submittedName>
        <fullName evidence="2">Uncharacterized protein</fullName>
    </submittedName>
</protein>
<name>A0A371DT71_9APHY</name>
<organism evidence="2 3">
    <name type="scientific">Lentinus brumalis</name>
    <dbReference type="NCBI Taxonomy" id="2498619"/>
    <lineage>
        <taxon>Eukaryota</taxon>
        <taxon>Fungi</taxon>
        <taxon>Dikarya</taxon>
        <taxon>Basidiomycota</taxon>
        <taxon>Agaricomycotina</taxon>
        <taxon>Agaricomycetes</taxon>
        <taxon>Polyporales</taxon>
        <taxon>Polyporaceae</taxon>
        <taxon>Lentinus</taxon>
    </lineage>
</organism>
<dbReference type="OrthoDB" id="10660014at2759"/>
<dbReference type="EMBL" id="KZ857381">
    <property type="protein sequence ID" value="RDX55746.1"/>
    <property type="molecule type" value="Genomic_DNA"/>
</dbReference>
<evidence type="ECO:0000256" key="1">
    <source>
        <dbReference type="SAM" id="MobiDB-lite"/>
    </source>
</evidence>
<sequence length="229" mass="24248">MPPSPKKQKVPVNTVRQRGCVAEKVRVAHAGRISPRPSAKADIIGTSNGASNITPSTSNWQVNVRKAKPKVAPAKPLSKPSSSKNIMQATSVAKQAPIFIDLTVSSDSDSEGDCQPLVRHTFVNPRIPRPSLPVSKRPTPARAVASPLPGSLALIRSAVSSSESDDEMMLESMLIADHSGSDMDCGSSDVETLANPSKTAPLLPWTGFGGVALDISQPTSHMPRTVFLR</sequence>
<evidence type="ECO:0000313" key="3">
    <source>
        <dbReference type="Proteomes" id="UP000256964"/>
    </source>
</evidence>
<proteinExistence type="predicted"/>